<evidence type="ECO:0000259" key="4">
    <source>
        <dbReference type="SMART" id="SM00421"/>
    </source>
</evidence>
<evidence type="ECO:0000256" key="3">
    <source>
        <dbReference type="SAM" id="Phobius"/>
    </source>
</evidence>
<keyword evidence="1" id="KW-0802">TPR repeat</keyword>
<dbReference type="PANTHER" id="PTHR47050:SF1">
    <property type="entry name" value="TETRATRICOPEPTIDE REPEAT PROTEIN 24-LIKE"/>
    <property type="match status" value="1"/>
</dbReference>
<comment type="caution">
    <text evidence="5">The sequence shown here is derived from an EMBL/GenBank/DDBJ whole genome shotgun (WGS) entry which is preliminary data.</text>
</comment>
<dbReference type="InterPro" id="IPR016032">
    <property type="entry name" value="Sig_transdc_resp-reg_C-effctor"/>
</dbReference>
<feature type="coiled-coil region" evidence="2">
    <location>
        <begin position="458"/>
        <end position="485"/>
    </location>
</feature>
<evidence type="ECO:0000256" key="1">
    <source>
        <dbReference type="PROSITE-ProRule" id="PRU00339"/>
    </source>
</evidence>
<dbReference type="SMART" id="SM00421">
    <property type="entry name" value="HTH_LUXR"/>
    <property type="match status" value="1"/>
</dbReference>
<dbReference type="InterPro" id="IPR019734">
    <property type="entry name" value="TPR_rpt"/>
</dbReference>
<dbReference type="EMBL" id="LRPB01000023">
    <property type="protein sequence ID" value="KYG83924.1"/>
    <property type="molecule type" value="Genomic_DNA"/>
</dbReference>
<gene>
    <name evidence="5" type="ORF">AWW67_02060</name>
</gene>
<dbReference type="PROSITE" id="PS50005">
    <property type="entry name" value="TPR"/>
    <property type="match status" value="1"/>
</dbReference>
<feature type="transmembrane region" description="Helical" evidence="3">
    <location>
        <begin position="400"/>
        <end position="417"/>
    </location>
</feature>
<protein>
    <recommendedName>
        <fullName evidence="4">HTH luxR-type domain-containing protein</fullName>
    </recommendedName>
</protein>
<keyword evidence="3" id="KW-1133">Transmembrane helix</keyword>
<evidence type="ECO:0000313" key="6">
    <source>
        <dbReference type="Proteomes" id="UP000075663"/>
    </source>
</evidence>
<dbReference type="SMART" id="SM00028">
    <property type="entry name" value="TPR"/>
    <property type="match status" value="6"/>
</dbReference>
<sequence length="590" mass="67948">MLRATIYWIISFSLLSLNLFSQQARIDSIRKQIPLLDGNEKIDAINSLTRGLMYNTPDEAMDLSNQAIQLSEETDYPEGKVMAWINQGVIFNQRSSFQEAKDILNKAKTTSEALDFQYGLAYSNLSLVAINIRENNYDKAIELSFAGIAAARKINNVDLEVSNLINIASVKQILKDYSSAEEFLLEAKKLVEDHPEIPKIRLGQINGNLGIINTTNLDYGIALEYYKEALVVFESTESQAQVANVLMNIGYAYAQLKDFPNANKYYDRAEKIWIQLNNQRSQAFVFKNRSEMLIEMADFQSAIDYLNKALEKEVFLDLALRSQIYDLLFKAHESLAIYDKALNYFKLHVALKDSIASKLTKQEVEQMTKQFEFEKIKSQQEISLQQFEIEHLKVIKSRQVIFVISIILLLLVIWSMWNRNKLKLKLLINEKEKLLVQQEVMLNQHNYESEKDKLVIYAKGLLSKNENLEKNIIELEDKLQADEHNSPDINDLISKMHNAINGDRDWAAFVMYFEAVYPNFFSLIENHKKIKLTTSEQRILALLKINLSNKEIAALLNISSDSVIRSKYRLKQKLGFVDSKEMLVFLSNLA</sequence>
<feature type="domain" description="HTH luxR-type" evidence="4">
    <location>
        <begin position="529"/>
        <end position="586"/>
    </location>
</feature>
<dbReference type="GO" id="GO:0006355">
    <property type="term" value="P:regulation of DNA-templated transcription"/>
    <property type="evidence" value="ECO:0007669"/>
    <property type="project" value="InterPro"/>
</dbReference>
<dbReference type="InterPro" id="IPR011990">
    <property type="entry name" value="TPR-like_helical_dom_sf"/>
</dbReference>
<dbReference type="Gene3D" id="1.10.10.10">
    <property type="entry name" value="Winged helix-like DNA-binding domain superfamily/Winged helix DNA-binding domain"/>
    <property type="match status" value="1"/>
</dbReference>
<organism evidence="5 6">
    <name type="scientific">Roseivirga seohaensis</name>
    <dbReference type="NCBI Taxonomy" id="1914963"/>
    <lineage>
        <taxon>Bacteria</taxon>
        <taxon>Pseudomonadati</taxon>
        <taxon>Bacteroidota</taxon>
        <taxon>Cytophagia</taxon>
        <taxon>Cytophagales</taxon>
        <taxon>Roseivirgaceae</taxon>
        <taxon>Roseivirga</taxon>
    </lineage>
</organism>
<dbReference type="SUPFAM" id="SSF48452">
    <property type="entry name" value="TPR-like"/>
    <property type="match status" value="2"/>
</dbReference>
<dbReference type="Proteomes" id="UP000075663">
    <property type="component" value="Unassembled WGS sequence"/>
</dbReference>
<dbReference type="PANTHER" id="PTHR47050">
    <property type="entry name" value="TETRATRICOPEPTIDE REPEAT PROTEIN 24"/>
    <property type="match status" value="1"/>
</dbReference>
<name>A0A150XZ46_9BACT</name>
<dbReference type="InterPro" id="IPR036388">
    <property type="entry name" value="WH-like_DNA-bd_sf"/>
</dbReference>
<dbReference type="SUPFAM" id="SSF46894">
    <property type="entry name" value="C-terminal effector domain of the bipartite response regulators"/>
    <property type="match status" value="1"/>
</dbReference>
<dbReference type="AlphaFoldDB" id="A0A150XZ46"/>
<keyword evidence="2" id="KW-0175">Coiled coil</keyword>
<feature type="repeat" description="TPR" evidence="1">
    <location>
        <begin position="243"/>
        <end position="276"/>
    </location>
</feature>
<dbReference type="STRING" id="1914963.AWW67_02060"/>
<proteinExistence type="predicted"/>
<dbReference type="Pfam" id="PF00196">
    <property type="entry name" value="GerE"/>
    <property type="match status" value="1"/>
</dbReference>
<dbReference type="InterPro" id="IPR024812">
    <property type="entry name" value="TPR_24"/>
</dbReference>
<evidence type="ECO:0000256" key="2">
    <source>
        <dbReference type="SAM" id="Coils"/>
    </source>
</evidence>
<accession>A0A150XZ46</accession>
<dbReference type="Gene3D" id="1.25.40.10">
    <property type="entry name" value="Tetratricopeptide repeat domain"/>
    <property type="match status" value="2"/>
</dbReference>
<dbReference type="Pfam" id="PF13424">
    <property type="entry name" value="TPR_12"/>
    <property type="match status" value="1"/>
</dbReference>
<evidence type="ECO:0000313" key="5">
    <source>
        <dbReference type="EMBL" id="KYG83924.1"/>
    </source>
</evidence>
<reference evidence="5 6" key="1">
    <citation type="submission" date="2016-01" db="EMBL/GenBank/DDBJ databases">
        <title>Genome sequencing of Roseivirga seohaensis SW-152.</title>
        <authorList>
            <person name="Selvaratnam C."/>
            <person name="Thevarajoo S."/>
            <person name="Goh K.M."/>
            <person name="Ee R."/>
            <person name="Chan K.-G."/>
            <person name="Chong C.S."/>
        </authorList>
    </citation>
    <scope>NUCLEOTIDE SEQUENCE [LARGE SCALE GENOMIC DNA]</scope>
    <source>
        <strain evidence="5 6">SW-152</strain>
    </source>
</reference>
<dbReference type="GO" id="GO:0003677">
    <property type="term" value="F:DNA binding"/>
    <property type="evidence" value="ECO:0007669"/>
    <property type="project" value="InterPro"/>
</dbReference>
<keyword evidence="3" id="KW-0812">Transmembrane</keyword>
<dbReference type="InterPro" id="IPR000792">
    <property type="entry name" value="Tscrpt_reg_LuxR_C"/>
</dbReference>
<dbReference type="RefSeq" id="WP_062300753.1">
    <property type="nucleotide sequence ID" value="NZ_LRPB01000023.1"/>
</dbReference>
<keyword evidence="3" id="KW-0472">Membrane</keyword>